<keyword evidence="1" id="KW-1133">Transmembrane helix</keyword>
<sequence length="70" mass="8155">MSPVGESAKKPAARKRWLTSRLIRYLSTMMGALLFFIVIFFLLEPKCCENTQYHKGIFGLRKHYSQLPPH</sequence>
<name>A0A7J7JQQ7_BUGNE</name>
<reference evidence="2" key="1">
    <citation type="submission" date="2020-06" db="EMBL/GenBank/DDBJ databases">
        <title>Draft genome of Bugula neritina, a colonial animal packing powerful symbionts and potential medicines.</title>
        <authorList>
            <person name="Rayko M."/>
        </authorList>
    </citation>
    <scope>NUCLEOTIDE SEQUENCE [LARGE SCALE GENOMIC DNA]</scope>
    <source>
        <strain evidence="2">Kwan_BN1</strain>
    </source>
</reference>
<keyword evidence="1" id="KW-0472">Membrane</keyword>
<evidence type="ECO:0000313" key="2">
    <source>
        <dbReference type="EMBL" id="KAF6028680.1"/>
    </source>
</evidence>
<dbReference type="EMBL" id="VXIV02001926">
    <property type="protein sequence ID" value="KAF6028680.1"/>
    <property type="molecule type" value="Genomic_DNA"/>
</dbReference>
<evidence type="ECO:0000256" key="1">
    <source>
        <dbReference type="SAM" id="Phobius"/>
    </source>
</evidence>
<keyword evidence="3" id="KW-1185">Reference proteome</keyword>
<proteinExistence type="predicted"/>
<evidence type="ECO:0000313" key="3">
    <source>
        <dbReference type="Proteomes" id="UP000593567"/>
    </source>
</evidence>
<keyword evidence="1" id="KW-0812">Transmembrane</keyword>
<accession>A0A7J7JQQ7</accession>
<dbReference type="Proteomes" id="UP000593567">
    <property type="component" value="Unassembled WGS sequence"/>
</dbReference>
<feature type="transmembrane region" description="Helical" evidence="1">
    <location>
        <begin position="22"/>
        <end position="43"/>
    </location>
</feature>
<dbReference type="AlphaFoldDB" id="A0A7J7JQQ7"/>
<comment type="caution">
    <text evidence="2">The sequence shown here is derived from an EMBL/GenBank/DDBJ whole genome shotgun (WGS) entry which is preliminary data.</text>
</comment>
<gene>
    <name evidence="2" type="ORF">EB796_013001</name>
</gene>
<organism evidence="2 3">
    <name type="scientific">Bugula neritina</name>
    <name type="common">Brown bryozoan</name>
    <name type="synonym">Sertularia neritina</name>
    <dbReference type="NCBI Taxonomy" id="10212"/>
    <lineage>
        <taxon>Eukaryota</taxon>
        <taxon>Metazoa</taxon>
        <taxon>Spiralia</taxon>
        <taxon>Lophotrochozoa</taxon>
        <taxon>Bryozoa</taxon>
        <taxon>Gymnolaemata</taxon>
        <taxon>Cheilostomatida</taxon>
        <taxon>Flustrina</taxon>
        <taxon>Buguloidea</taxon>
        <taxon>Bugulidae</taxon>
        <taxon>Bugula</taxon>
    </lineage>
</organism>
<protein>
    <submittedName>
        <fullName evidence="2">Uncharacterized protein</fullName>
    </submittedName>
</protein>